<dbReference type="Proteomes" id="UP000184280">
    <property type="component" value="Unassembled WGS sequence"/>
</dbReference>
<evidence type="ECO:0000313" key="2">
    <source>
        <dbReference type="Proteomes" id="UP000184280"/>
    </source>
</evidence>
<sequence>MPTLPKDGEGRWWGTTEILSTFANRYAYFDAKRAPPAVLGKAMNNFRFSFRHRMVNGCSEYWLCEK</sequence>
<dbReference type="AlphaFoldDB" id="A0A1M7JT83"/>
<gene>
    <name evidence="1" type="ORF">SAMN04488494_2164</name>
</gene>
<reference evidence="1 2" key="1">
    <citation type="submission" date="2016-11" db="EMBL/GenBank/DDBJ databases">
        <authorList>
            <person name="Jaros S."/>
            <person name="Januszkiewicz K."/>
            <person name="Wedrychowicz H."/>
        </authorList>
    </citation>
    <scope>NUCLEOTIDE SEQUENCE [LARGE SCALE GENOMIC DNA]</scope>
    <source>
        <strain evidence="1 2">BPI-34</strain>
    </source>
</reference>
<dbReference type="EMBL" id="FRCJ01000004">
    <property type="protein sequence ID" value="SHM56242.1"/>
    <property type="molecule type" value="Genomic_DNA"/>
</dbReference>
<evidence type="ECO:0000313" key="1">
    <source>
        <dbReference type="EMBL" id="SHM56242.1"/>
    </source>
</evidence>
<accession>A0A1M7JT83</accession>
<name>A0A1M7JT83_XYLRU</name>
<proteinExistence type="predicted"/>
<organism evidence="1 2">
    <name type="scientific">Xylanibacter ruminicola</name>
    <name type="common">Prevotella ruminicola</name>
    <dbReference type="NCBI Taxonomy" id="839"/>
    <lineage>
        <taxon>Bacteria</taxon>
        <taxon>Pseudomonadati</taxon>
        <taxon>Bacteroidota</taxon>
        <taxon>Bacteroidia</taxon>
        <taxon>Bacteroidales</taxon>
        <taxon>Prevotellaceae</taxon>
        <taxon>Xylanibacter</taxon>
    </lineage>
</organism>
<protein>
    <submittedName>
        <fullName evidence="1">Uncharacterized protein</fullName>
    </submittedName>
</protein>